<reference evidence="2" key="2">
    <citation type="submission" date="2022-03" db="EMBL/GenBank/DDBJ databases">
        <title>Draft title - Genomic analysis of global carrot germplasm unveils the trajectory of domestication and the origin of high carotenoid orange carrot.</title>
        <authorList>
            <person name="Iorizzo M."/>
            <person name="Ellison S."/>
            <person name="Senalik D."/>
            <person name="Macko-Podgorni A."/>
            <person name="Grzebelus D."/>
            <person name="Bostan H."/>
            <person name="Rolling W."/>
            <person name="Curaba J."/>
            <person name="Simon P."/>
        </authorList>
    </citation>
    <scope>NUCLEOTIDE SEQUENCE</scope>
    <source>
        <tissue evidence="2">Leaf</tissue>
    </source>
</reference>
<proteinExistence type="predicted"/>
<dbReference type="AlphaFoldDB" id="A0AAF0W3Q0"/>
<name>A0AAF0W3Q0_DAUCS</name>
<dbReference type="EMBL" id="CP093343">
    <property type="protein sequence ID" value="WOG82416.1"/>
    <property type="molecule type" value="Genomic_DNA"/>
</dbReference>
<dbReference type="PANTHER" id="PTHR31286">
    <property type="entry name" value="GLYCINE-RICH CELL WALL STRUCTURAL PROTEIN 1.8-LIKE"/>
    <property type="match status" value="1"/>
</dbReference>
<organism evidence="2 3">
    <name type="scientific">Daucus carota subsp. sativus</name>
    <name type="common">Carrot</name>
    <dbReference type="NCBI Taxonomy" id="79200"/>
    <lineage>
        <taxon>Eukaryota</taxon>
        <taxon>Viridiplantae</taxon>
        <taxon>Streptophyta</taxon>
        <taxon>Embryophyta</taxon>
        <taxon>Tracheophyta</taxon>
        <taxon>Spermatophyta</taxon>
        <taxon>Magnoliopsida</taxon>
        <taxon>eudicotyledons</taxon>
        <taxon>Gunneridae</taxon>
        <taxon>Pentapetalae</taxon>
        <taxon>asterids</taxon>
        <taxon>campanulids</taxon>
        <taxon>Apiales</taxon>
        <taxon>Apiaceae</taxon>
        <taxon>Apioideae</taxon>
        <taxon>Scandiceae</taxon>
        <taxon>Daucinae</taxon>
        <taxon>Daucus</taxon>
        <taxon>Daucus sect. Daucus</taxon>
    </lineage>
</organism>
<feature type="domain" description="DUF4283" evidence="1">
    <location>
        <begin position="1"/>
        <end position="55"/>
    </location>
</feature>
<dbReference type="PANTHER" id="PTHR31286:SF153">
    <property type="entry name" value="DUF4283 DOMAIN PROTEIN"/>
    <property type="match status" value="1"/>
</dbReference>
<dbReference type="InterPro" id="IPR025558">
    <property type="entry name" value="DUF4283"/>
</dbReference>
<reference evidence="2" key="1">
    <citation type="journal article" date="2016" name="Nat. Genet.">
        <title>A high-quality carrot genome assembly provides new insights into carotenoid accumulation and asterid genome evolution.</title>
        <authorList>
            <person name="Iorizzo M."/>
            <person name="Ellison S."/>
            <person name="Senalik D."/>
            <person name="Zeng P."/>
            <person name="Satapoomin P."/>
            <person name="Huang J."/>
            <person name="Bowman M."/>
            <person name="Iovene M."/>
            <person name="Sanseverino W."/>
            <person name="Cavagnaro P."/>
            <person name="Yildiz M."/>
            <person name="Macko-Podgorni A."/>
            <person name="Moranska E."/>
            <person name="Grzebelus E."/>
            <person name="Grzebelus D."/>
            <person name="Ashrafi H."/>
            <person name="Zheng Z."/>
            <person name="Cheng S."/>
            <person name="Spooner D."/>
            <person name="Van Deynze A."/>
            <person name="Simon P."/>
        </authorList>
    </citation>
    <scope>NUCLEOTIDE SEQUENCE</scope>
    <source>
        <tissue evidence="2">Leaf</tissue>
    </source>
</reference>
<dbReference type="Proteomes" id="UP000077755">
    <property type="component" value="Chromosome 1"/>
</dbReference>
<evidence type="ECO:0000259" key="1">
    <source>
        <dbReference type="Pfam" id="PF14111"/>
    </source>
</evidence>
<evidence type="ECO:0000313" key="3">
    <source>
        <dbReference type="Proteomes" id="UP000077755"/>
    </source>
</evidence>
<dbReference type="Pfam" id="PF14111">
    <property type="entry name" value="DUF4283"/>
    <property type="match status" value="1"/>
</dbReference>
<evidence type="ECO:0000313" key="2">
    <source>
        <dbReference type="EMBL" id="WOG82416.1"/>
    </source>
</evidence>
<sequence>MKSKMADVWRPAMGINIKELEPGLFLFQFYHKEDMNWVLKGGPWSIDNAMLVMAEVPTGEEPLSVPLWHVNMWMQIFELPSGFISGGFSCDKVVKSMIIGSSKMQELQNHGDNPDPLKLGANNLEVKGDNSNLNIEDGPDNDEMIGLQITERKRMRGGPDNYDIMDTPGGLAGASDSIAVNKNNDGVLSDLDYTSSNNFQLAKLAQQASRTL</sequence>
<keyword evidence="3" id="KW-1185">Reference proteome</keyword>
<accession>A0AAF0W3Q0</accession>
<gene>
    <name evidence="2" type="ORF">DCAR_0101580</name>
</gene>
<protein>
    <recommendedName>
        <fullName evidence="1">DUF4283 domain-containing protein</fullName>
    </recommendedName>
</protein>
<dbReference type="InterPro" id="IPR040256">
    <property type="entry name" value="At4g02000-like"/>
</dbReference>